<accession>A0AAI9FTN2</accession>
<evidence type="ECO:0000256" key="1">
    <source>
        <dbReference type="SAM" id="Phobius"/>
    </source>
</evidence>
<keyword evidence="1" id="KW-1133">Transmembrane helix</keyword>
<feature type="transmembrane region" description="Helical" evidence="1">
    <location>
        <begin position="21"/>
        <end position="41"/>
    </location>
</feature>
<dbReference type="Proteomes" id="UP001218208">
    <property type="component" value="Unassembled WGS sequence"/>
</dbReference>
<evidence type="ECO:0000313" key="3">
    <source>
        <dbReference type="Proteomes" id="UP001218208"/>
    </source>
</evidence>
<sequence>MEPNNRRTRAIAYLGSLFDRIGYIWLWLALSLFLLASVAILNPILVASYAWAAAKLTMAAVIGHGVDLTLFRGADPRYLDGIEKSMAQTRRVTLIAAAMIAAGLIG</sequence>
<gene>
    <name evidence="2" type="ORF">QEG23_000720</name>
</gene>
<keyword evidence="1" id="KW-0472">Membrane</keyword>
<proteinExistence type="predicted"/>
<dbReference type="AlphaFoldDB" id="A0AAI9FTN2"/>
<organism evidence="2 3">
    <name type="scientific">Stenotrophomonas maltophilia</name>
    <name type="common">Pseudomonas maltophilia</name>
    <name type="synonym">Xanthomonas maltophilia</name>
    <dbReference type="NCBI Taxonomy" id="40324"/>
    <lineage>
        <taxon>Bacteria</taxon>
        <taxon>Pseudomonadati</taxon>
        <taxon>Pseudomonadota</taxon>
        <taxon>Gammaproteobacteria</taxon>
        <taxon>Lysobacterales</taxon>
        <taxon>Lysobacteraceae</taxon>
        <taxon>Stenotrophomonas</taxon>
        <taxon>Stenotrophomonas maltophilia group</taxon>
    </lineage>
</organism>
<comment type="caution">
    <text evidence="2">The sequence shown here is derived from an EMBL/GenBank/DDBJ whole genome shotgun (WGS) entry which is preliminary data.</text>
</comment>
<dbReference type="RefSeq" id="WP_049436660.1">
    <property type="nucleotide sequence ID" value="NZ_CP040438.1"/>
</dbReference>
<feature type="transmembrane region" description="Helical" evidence="1">
    <location>
        <begin position="47"/>
        <end position="68"/>
    </location>
</feature>
<name>A0AAI9FTN2_STEMA</name>
<reference evidence="2" key="1">
    <citation type="submission" date="2022-07" db="EMBL/GenBank/DDBJ databases">
        <authorList>
            <consortium name="DAFM: The Division of Animal and Food Microbiology"/>
        </authorList>
    </citation>
    <scope>NUCLEOTIDE SEQUENCE</scope>
    <source>
        <strain evidence="2">19MO01SH01-2</strain>
    </source>
</reference>
<keyword evidence="1" id="KW-0812">Transmembrane</keyword>
<protein>
    <submittedName>
        <fullName evidence="2">Uncharacterized protein</fullName>
    </submittedName>
</protein>
<dbReference type="EMBL" id="ABLOJW010000003">
    <property type="protein sequence ID" value="EKT4091240.1"/>
    <property type="molecule type" value="Genomic_DNA"/>
</dbReference>
<evidence type="ECO:0000313" key="2">
    <source>
        <dbReference type="EMBL" id="EKT4091240.1"/>
    </source>
</evidence>